<feature type="domain" description="J" evidence="3">
    <location>
        <begin position="54"/>
        <end position="142"/>
    </location>
</feature>
<dbReference type="PANTHER" id="PTHR44145:SF3">
    <property type="entry name" value="DNAJ HOMOLOG SUBFAMILY A MEMBER 3, MITOCHONDRIAL"/>
    <property type="match status" value="1"/>
</dbReference>
<dbReference type="Pfam" id="PF00226">
    <property type="entry name" value="DnaJ"/>
    <property type="match status" value="1"/>
</dbReference>
<reference evidence="4" key="1">
    <citation type="submission" date="2019-01" db="EMBL/GenBank/DDBJ databases">
        <title>Draft genome sequences of three monokaryotic isolates of the white-rot basidiomycete fungus Dichomitus squalens.</title>
        <authorList>
            <consortium name="DOE Joint Genome Institute"/>
            <person name="Lopez S.C."/>
            <person name="Andreopoulos B."/>
            <person name="Pangilinan J."/>
            <person name="Lipzen A."/>
            <person name="Riley R."/>
            <person name="Ahrendt S."/>
            <person name="Ng V."/>
            <person name="Barry K."/>
            <person name="Daum C."/>
            <person name="Grigoriev I.V."/>
            <person name="Hilden K.S."/>
            <person name="Makela M.R."/>
            <person name="de Vries R.P."/>
        </authorList>
    </citation>
    <scope>NUCLEOTIDE SEQUENCE [LARGE SCALE GENOMIC DNA]</scope>
    <source>
        <strain evidence="4">OM18370.1</strain>
    </source>
</reference>
<sequence>MDLLRSCSCRRALPQTHKTRLQLFSPSLSARKPPLRQASTSANPYPFPRTAHPTPHQIFHLPMSATQADVKARYYDLVRIYHPDSPAARAGGISPETAHARFQAISSAYAILTGKKSGSLTEGGETGDGLGGKARASYHDLSTAMWRERQRRKADPDVGFDDRWKDRLMLGAVLLVRSLRKCMIKCRALTARTKTIGMFVYQTYATRAKALSESRQTRRSSTRAGSASSTEPAQDPNELQLVWKPPSEASDQRSPS</sequence>
<protein>
    <recommendedName>
        <fullName evidence="3">J domain-containing protein</fullName>
    </recommendedName>
</protein>
<evidence type="ECO:0000256" key="1">
    <source>
        <dbReference type="ARBA" id="ARBA00023186"/>
    </source>
</evidence>
<dbReference type="OrthoDB" id="445556at2759"/>
<dbReference type="Gene3D" id="1.10.287.110">
    <property type="entry name" value="DnaJ domain"/>
    <property type="match status" value="1"/>
</dbReference>
<organism evidence="4">
    <name type="scientific">Dichomitus squalens</name>
    <dbReference type="NCBI Taxonomy" id="114155"/>
    <lineage>
        <taxon>Eukaryota</taxon>
        <taxon>Fungi</taxon>
        <taxon>Dikarya</taxon>
        <taxon>Basidiomycota</taxon>
        <taxon>Agaricomycotina</taxon>
        <taxon>Agaricomycetes</taxon>
        <taxon>Polyporales</taxon>
        <taxon>Polyporaceae</taxon>
        <taxon>Dichomitus</taxon>
    </lineage>
</organism>
<dbReference type="SUPFAM" id="SSF46565">
    <property type="entry name" value="Chaperone J-domain"/>
    <property type="match status" value="1"/>
</dbReference>
<dbReference type="PRINTS" id="PR00625">
    <property type="entry name" value="JDOMAIN"/>
</dbReference>
<feature type="region of interest" description="Disordered" evidence="2">
    <location>
        <begin position="26"/>
        <end position="46"/>
    </location>
</feature>
<feature type="compositionally biased region" description="Low complexity" evidence="2">
    <location>
        <begin position="222"/>
        <end position="231"/>
    </location>
</feature>
<name>A0A4Q9MIJ4_9APHY</name>
<dbReference type="SMART" id="SM00271">
    <property type="entry name" value="DnaJ"/>
    <property type="match status" value="1"/>
</dbReference>
<evidence type="ECO:0000313" key="4">
    <source>
        <dbReference type="EMBL" id="TBU26478.1"/>
    </source>
</evidence>
<dbReference type="EMBL" id="ML143445">
    <property type="protein sequence ID" value="TBU26478.1"/>
    <property type="molecule type" value="Genomic_DNA"/>
</dbReference>
<dbReference type="CDD" id="cd06257">
    <property type="entry name" value="DnaJ"/>
    <property type="match status" value="1"/>
</dbReference>
<feature type="region of interest" description="Disordered" evidence="2">
    <location>
        <begin position="210"/>
        <end position="256"/>
    </location>
</feature>
<dbReference type="PANTHER" id="PTHR44145">
    <property type="entry name" value="DNAJ HOMOLOG SUBFAMILY A MEMBER 3, MITOCHONDRIAL"/>
    <property type="match status" value="1"/>
</dbReference>
<proteinExistence type="predicted"/>
<evidence type="ECO:0000256" key="2">
    <source>
        <dbReference type="SAM" id="MobiDB-lite"/>
    </source>
</evidence>
<evidence type="ECO:0000259" key="3">
    <source>
        <dbReference type="PROSITE" id="PS50076"/>
    </source>
</evidence>
<dbReference type="Proteomes" id="UP000292957">
    <property type="component" value="Unassembled WGS sequence"/>
</dbReference>
<dbReference type="AlphaFoldDB" id="A0A4Q9MIJ4"/>
<gene>
    <name evidence="4" type="ORF">BD311DRAFT_667414</name>
</gene>
<accession>A0A4Q9MIJ4</accession>
<dbReference type="InterPro" id="IPR036869">
    <property type="entry name" value="J_dom_sf"/>
</dbReference>
<dbReference type="PROSITE" id="PS50076">
    <property type="entry name" value="DNAJ_2"/>
    <property type="match status" value="1"/>
</dbReference>
<dbReference type="InterPro" id="IPR051938">
    <property type="entry name" value="Apopto_cytoskel_mod"/>
</dbReference>
<dbReference type="InterPro" id="IPR001623">
    <property type="entry name" value="DnaJ_domain"/>
</dbReference>
<keyword evidence="1" id="KW-0143">Chaperone</keyword>